<keyword evidence="2" id="KW-1185">Reference proteome</keyword>
<evidence type="ECO:0000313" key="2">
    <source>
        <dbReference type="Proteomes" id="UP001239213"/>
    </source>
</evidence>
<proteinExistence type="predicted"/>
<dbReference type="Proteomes" id="UP001239213">
    <property type="component" value="Unassembled WGS sequence"/>
</dbReference>
<comment type="caution">
    <text evidence="1">The sequence shown here is derived from an EMBL/GenBank/DDBJ whole genome shotgun (WGS) entry which is preliminary data.</text>
</comment>
<protein>
    <submittedName>
        <fullName evidence="1">Uncharacterized protein</fullName>
    </submittedName>
</protein>
<evidence type="ECO:0000313" key="1">
    <source>
        <dbReference type="EMBL" id="KAK1470877.1"/>
    </source>
</evidence>
<reference evidence="1" key="1">
    <citation type="submission" date="2016-11" db="EMBL/GenBank/DDBJ databases">
        <title>The genome sequence of Colletotrichum cuscutae.</title>
        <authorList>
            <person name="Baroncelli R."/>
        </authorList>
    </citation>
    <scope>NUCLEOTIDE SEQUENCE</scope>
    <source>
        <strain evidence="1">IMI 304802</strain>
    </source>
</reference>
<accession>A0AAI9V5K4</accession>
<name>A0AAI9V5K4_9PEZI</name>
<organism evidence="1 2">
    <name type="scientific">Colletotrichum cuscutae</name>
    <dbReference type="NCBI Taxonomy" id="1209917"/>
    <lineage>
        <taxon>Eukaryota</taxon>
        <taxon>Fungi</taxon>
        <taxon>Dikarya</taxon>
        <taxon>Ascomycota</taxon>
        <taxon>Pezizomycotina</taxon>
        <taxon>Sordariomycetes</taxon>
        <taxon>Hypocreomycetidae</taxon>
        <taxon>Glomerellales</taxon>
        <taxon>Glomerellaceae</taxon>
        <taxon>Colletotrichum</taxon>
        <taxon>Colletotrichum acutatum species complex</taxon>
    </lineage>
</organism>
<dbReference type="AlphaFoldDB" id="A0AAI9V5K4"/>
<gene>
    <name evidence="1" type="ORF">CCUS01_00995</name>
</gene>
<sequence length="82" mass="8911">MTSLRCDGWTWRSIGSFLRHLKLGRFLGAVTRDEASARLLLDGDASLSLGSATCPRGRMQAFPAAVDRPQEGKGKFLKAVTC</sequence>
<dbReference type="EMBL" id="MPDP01000223">
    <property type="protein sequence ID" value="KAK1470877.1"/>
    <property type="molecule type" value="Genomic_DNA"/>
</dbReference>